<evidence type="ECO:0000313" key="1">
    <source>
        <dbReference type="EMBL" id="BCB84967.1"/>
    </source>
</evidence>
<dbReference type="Gene3D" id="3.40.50.450">
    <property type="match status" value="1"/>
</dbReference>
<sequence>MARIGITGHARLAGDTSSLVYKALTTELRRYTGGKLHGITCLCDGVDQIFARAVIERGGDLAVVLPADDYRERLVDRDDFDRLLGKAAQVSRMPFRHSDRQAYKAASEEVLRRCDLLLAVWDGMPSREVGDTADVVATAWKDGVPVVVLWPAGARRA</sequence>
<dbReference type="EMBL" id="AP022871">
    <property type="protein sequence ID" value="BCB84967.1"/>
    <property type="molecule type" value="Genomic_DNA"/>
</dbReference>
<dbReference type="SUPFAM" id="SSF102405">
    <property type="entry name" value="MCP/YpsA-like"/>
    <property type="match status" value="1"/>
</dbReference>
<dbReference type="KEGG" id="psuu:Psuf_022800"/>
<dbReference type="Proteomes" id="UP000503011">
    <property type="component" value="Chromosome"/>
</dbReference>
<proteinExistence type="predicted"/>
<keyword evidence="2" id="KW-1185">Reference proteome</keyword>
<organism evidence="1 2">
    <name type="scientific">Phytohabitans suffuscus</name>
    <dbReference type="NCBI Taxonomy" id="624315"/>
    <lineage>
        <taxon>Bacteria</taxon>
        <taxon>Bacillati</taxon>
        <taxon>Actinomycetota</taxon>
        <taxon>Actinomycetes</taxon>
        <taxon>Micromonosporales</taxon>
        <taxon>Micromonosporaceae</taxon>
    </lineage>
</organism>
<accession>A0A6F8YFX1</accession>
<reference evidence="1 2" key="2">
    <citation type="submission" date="2020-03" db="EMBL/GenBank/DDBJ databases">
        <authorList>
            <person name="Ichikawa N."/>
            <person name="Kimura A."/>
            <person name="Kitahashi Y."/>
            <person name="Uohara A."/>
        </authorList>
    </citation>
    <scope>NUCLEOTIDE SEQUENCE [LARGE SCALE GENOMIC DNA]</scope>
    <source>
        <strain evidence="1 2">NBRC 105367</strain>
    </source>
</reference>
<name>A0A6F8YFX1_9ACTN</name>
<reference evidence="1 2" key="1">
    <citation type="submission" date="2020-03" db="EMBL/GenBank/DDBJ databases">
        <title>Whole genome shotgun sequence of Phytohabitans suffuscus NBRC 105367.</title>
        <authorList>
            <person name="Komaki H."/>
            <person name="Tamura T."/>
        </authorList>
    </citation>
    <scope>NUCLEOTIDE SEQUENCE [LARGE SCALE GENOMIC DNA]</scope>
    <source>
        <strain evidence="1 2">NBRC 105367</strain>
    </source>
</reference>
<gene>
    <name evidence="1" type="ORF">Psuf_022800</name>
</gene>
<evidence type="ECO:0000313" key="2">
    <source>
        <dbReference type="Proteomes" id="UP000503011"/>
    </source>
</evidence>
<protein>
    <submittedName>
        <fullName evidence="1">Uncharacterized protein</fullName>
    </submittedName>
</protein>
<dbReference type="AlphaFoldDB" id="A0A6F8YFX1"/>